<dbReference type="InterPro" id="IPR036736">
    <property type="entry name" value="ACP-like_sf"/>
</dbReference>
<evidence type="ECO:0000313" key="3">
    <source>
        <dbReference type="Proteomes" id="UP000662747"/>
    </source>
</evidence>
<dbReference type="RefSeq" id="WP_206727465.1">
    <property type="nucleotide sequence ID" value="NZ_CP071090.1"/>
</dbReference>
<keyword evidence="3" id="KW-1185">Reference proteome</keyword>
<dbReference type="EMBL" id="CP071090">
    <property type="protein sequence ID" value="QSQ25914.1"/>
    <property type="molecule type" value="Genomic_DNA"/>
</dbReference>
<accession>A0ABX7P5Y9</accession>
<dbReference type="PROSITE" id="PS50075">
    <property type="entry name" value="CARRIER"/>
    <property type="match status" value="1"/>
</dbReference>
<protein>
    <submittedName>
        <fullName evidence="2">Acyl carrier protein</fullName>
    </submittedName>
</protein>
<dbReference type="InterPro" id="IPR009081">
    <property type="entry name" value="PP-bd_ACP"/>
</dbReference>
<evidence type="ECO:0000313" key="2">
    <source>
        <dbReference type="EMBL" id="QSQ25914.1"/>
    </source>
</evidence>
<reference evidence="2 3" key="1">
    <citation type="submission" date="2021-02" db="EMBL/GenBank/DDBJ databases">
        <title>De Novo genome assembly of isolated myxobacteria.</title>
        <authorList>
            <person name="Stevens D.C."/>
        </authorList>
    </citation>
    <scope>NUCLEOTIDE SEQUENCE [LARGE SCALE GENOMIC DNA]</scope>
    <source>
        <strain evidence="3">SCPEA02</strain>
    </source>
</reference>
<sequence>MTVFWCSGVLRPGGQPMVEKSALTVKVREFIADAADIPPEKLRLDANLYKELGIDSLGTAAIFVDLAYEFDVPEPKTLEDYSRLDTPQKIIDYVVECLG</sequence>
<dbReference type="Pfam" id="PF00550">
    <property type="entry name" value="PP-binding"/>
    <property type="match status" value="1"/>
</dbReference>
<name>A0ABX7P5Y9_9BACT</name>
<evidence type="ECO:0000259" key="1">
    <source>
        <dbReference type="PROSITE" id="PS50075"/>
    </source>
</evidence>
<dbReference type="Proteomes" id="UP000662747">
    <property type="component" value="Chromosome"/>
</dbReference>
<gene>
    <name evidence="2" type="ORF">JY651_13700</name>
</gene>
<proteinExistence type="predicted"/>
<dbReference type="SUPFAM" id="SSF47336">
    <property type="entry name" value="ACP-like"/>
    <property type="match status" value="1"/>
</dbReference>
<feature type="domain" description="Carrier" evidence="1">
    <location>
        <begin position="21"/>
        <end position="98"/>
    </location>
</feature>
<dbReference type="Gene3D" id="1.10.1200.10">
    <property type="entry name" value="ACP-like"/>
    <property type="match status" value="1"/>
</dbReference>
<organism evidence="2 3">
    <name type="scientific">Pyxidicoccus parkwayensis</name>
    <dbReference type="NCBI Taxonomy" id="2813578"/>
    <lineage>
        <taxon>Bacteria</taxon>
        <taxon>Pseudomonadati</taxon>
        <taxon>Myxococcota</taxon>
        <taxon>Myxococcia</taxon>
        <taxon>Myxococcales</taxon>
        <taxon>Cystobacterineae</taxon>
        <taxon>Myxococcaceae</taxon>
        <taxon>Pyxidicoccus</taxon>
    </lineage>
</organism>